<dbReference type="GO" id="GO:0007165">
    <property type="term" value="P:signal transduction"/>
    <property type="evidence" value="ECO:0007669"/>
    <property type="project" value="UniProtKB-KW"/>
</dbReference>
<dbReference type="PANTHER" id="PTHR32089">
    <property type="entry name" value="METHYL-ACCEPTING CHEMOTAXIS PROTEIN MCPB"/>
    <property type="match status" value="1"/>
</dbReference>
<feature type="coiled-coil region" evidence="4">
    <location>
        <begin position="160"/>
        <end position="187"/>
    </location>
</feature>
<evidence type="ECO:0000256" key="1">
    <source>
        <dbReference type="ARBA" id="ARBA00023224"/>
    </source>
</evidence>
<dbReference type="InterPro" id="IPR003660">
    <property type="entry name" value="HAMP_dom"/>
</dbReference>
<keyword evidence="5" id="KW-0472">Membrane</keyword>
<keyword evidence="9" id="KW-1185">Reference proteome</keyword>
<dbReference type="InterPro" id="IPR025997">
    <property type="entry name" value="SBP_2_dom"/>
</dbReference>
<evidence type="ECO:0000256" key="2">
    <source>
        <dbReference type="ARBA" id="ARBA00029447"/>
    </source>
</evidence>
<dbReference type="PANTHER" id="PTHR32089:SF112">
    <property type="entry name" value="LYSOZYME-LIKE PROTEIN-RELATED"/>
    <property type="match status" value="1"/>
</dbReference>
<accession>A0A1M6HK17</accession>
<dbReference type="CDD" id="cd06225">
    <property type="entry name" value="HAMP"/>
    <property type="match status" value="1"/>
</dbReference>
<dbReference type="CDD" id="cd01536">
    <property type="entry name" value="PBP1_ABC_sugar_binding-like"/>
    <property type="match status" value="1"/>
</dbReference>
<dbReference type="Gene3D" id="3.40.50.2300">
    <property type="match status" value="2"/>
</dbReference>
<feature type="transmembrane region" description="Helical" evidence="5">
    <location>
        <begin position="12"/>
        <end position="36"/>
    </location>
</feature>
<keyword evidence="5" id="KW-0812">Transmembrane</keyword>
<dbReference type="GO" id="GO:0016020">
    <property type="term" value="C:membrane"/>
    <property type="evidence" value="ECO:0007669"/>
    <property type="project" value="InterPro"/>
</dbReference>
<evidence type="ECO:0000259" key="6">
    <source>
        <dbReference type="PROSITE" id="PS50111"/>
    </source>
</evidence>
<keyword evidence="5" id="KW-1133">Transmembrane helix</keyword>
<dbReference type="PROSITE" id="PS50885">
    <property type="entry name" value="HAMP"/>
    <property type="match status" value="1"/>
</dbReference>
<dbReference type="Pfam" id="PF13407">
    <property type="entry name" value="Peripla_BP_4"/>
    <property type="match status" value="1"/>
</dbReference>
<keyword evidence="4" id="KW-0175">Coiled coil</keyword>
<dbReference type="Pfam" id="PF00015">
    <property type="entry name" value="MCPsignal"/>
    <property type="match status" value="1"/>
</dbReference>
<name>A0A1M6HK17_9FIRM</name>
<feature type="transmembrane region" description="Helical" evidence="5">
    <location>
        <begin position="56"/>
        <end position="73"/>
    </location>
</feature>
<dbReference type="Gene3D" id="6.10.340.10">
    <property type="match status" value="1"/>
</dbReference>
<dbReference type="RefSeq" id="WP_149679006.1">
    <property type="nucleotide sequence ID" value="NZ_FQZP01000033.1"/>
</dbReference>
<proteinExistence type="inferred from homology"/>
<feature type="domain" description="HAMP" evidence="7">
    <location>
        <begin position="82"/>
        <end position="129"/>
    </location>
</feature>
<dbReference type="InterPro" id="IPR004089">
    <property type="entry name" value="MCPsignal_dom"/>
</dbReference>
<sequence length="733" mass="81528">MVGGEPQKKKHIIIAKFSSVITTSVICILLLALLFIPMISGDAVSGNVVAAGPFNYSHVLVILALLAAVILLLNTSKFFSSLEHVNNNAKQLASGELNISDIRLDQARGLEVLARAFNDMKSNLLSFIELTKGNVIVLSDAIDKVSRSIEMSYKGNENIADNINHVAEKAQEQLKIVNRTIEGIEDISQRVDAIITNISNIENYVEENARITRSGTEHMDQFYAQINTISDNLNNTYEFFEKLNTEIKEITEVSEFIIRISEQLKLLGINASVEASKAGEYSKGFTVVANEINQLAAKTKDGIARIQSIVESIIKNSGFVSESISSCVASFNNSKETFNTVKEFFHTINSQSALLNNGMRDIYTQINQINNFTKETNTMGEALHSASIEISQKTQEIAAVTKEELAELEKIKQNTLQLNQMLTTIQNLTRKFRTAIVPVAKTSPKKLKIAFMSPLDHTFWVSVRQGVLYAQKELEDKNVHVEYRGFPAGYTAKEFVEALNNYIEQGYDAFAAPGFFVETFPIFNRLAARGIPVISFNHDFPKDVKRLAYYGPDNYQQGVEAARLMARALNGKGNILVARRDSGIETGIHELRTKGFVEQLKSFRKIKIIGYVNVEDTYDTVYKQVKNFLDNNRNVDGIFVAGGGPTGAAQAIVEAGLKGRTKVVCFDHDKDIFKAIRDGIIYAAIGQDPFGQGHDPIIYLYNYLVAGEKPPSDHIPTRFDVVDYHNVDDLMEA</sequence>
<evidence type="ECO:0000256" key="4">
    <source>
        <dbReference type="SAM" id="Coils"/>
    </source>
</evidence>
<gene>
    <name evidence="8" type="ORF">SAMN05444373_10337</name>
</gene>
<comment type="similarity">
    <text evidence="2">Belongs to the methyl-accepting chemotaxis (MCP) protein family.</text>
</comment>
<dbReference type="PROSITE" id="PS50111">
    <property type="entry name" value="CHEMOTAXIS_TRANSDUC_2"/>
    <property type="match status" value="1"/>
</dbReference>
<keyword evidence="1 3" id="KW-0807">Transducer</keyword>
<dbReference type="EMBL" id="FQZP01000033">
    <property type="protein sequence ID" value="SHJ22515.1"/>
    <property type="molecule type" value="Genomic_DNA"/>
</dbReference>
<evidence type="ECO:0000256" key="3">
    <source>
        <dbReference type="PROSITE-ProRule" id="PRU00284"/>
    </source>
</evidence>
<dbReference type="SMART" id="SM00283">
    <property type="entry name" value="MA"/>
    <property type="match status" value="1"/>
</dbReference>
<evidence type="ECO:0000259" key="7">
    <source>
        <dbReference type="PROSITE" id="PS50885"/>
    </source>
</evidence>
<dbReference type="Gene3D" id="1.10.287.950">
    <property type="entry name" value="Methyl-accepting chemotaxis protein"/>
    <property type="match status" value="1"/>
</dbReference>
<dbReference type="OrthoDB" id="6196975at2"/>
<feature type="domain" description="Methyl-accepting transducer" evidence="6">
    <location>
        <begin position="148"/>
        <end position="391"/>
    </location>
</feature>
<dbReference type="AlphaFoldDB" id="A0A1M6HK17"/>
<evidence type="ECO:0000313" key="8">
    <source>
        <dbReference type="EMBL" id="SHJ22515.1"/>
    </source>
</evidence>
<organism evidence="8 9">
    <name type="scientific">Thermoclostridium caenicola</name>
    <dbReference type="NCBI Taxonomy" id="659425"/>
    <lineage>
        <taxon>Bacteria</taxon>
        <taxon>Bacillati</taxon>
        <taxon>Bacillota</taxon>
        <taxon>Clostridia</taxon>
        <taxon>Eubacteriales</taxon>
        <taxon>Oscillospiraceae</taxon>
        <taxon>Thermoclostridium</taxon>
    </lineage>
</organism>
<reference evidence="8 9" key="1">
    <citation type="submission" date="2016-11" db="EMBL/GenBank/DDBJ databases">
        <authorList>
            <person name="Varghese N."/>
            <person name="Submissions S."/>
        </authorList>
    </citation>
    <scope>NUCLEOTIDE SEQUENCE [LARGE SCALE GENOMIC DNA]</scope>
    <source>
        <strain evidence="8 9">DSM 19027</strain>
    </source>
</reference>
<dbReference type="SUPFAM" id="SSF58104">
    <property type="entry name" value="Methyl-accepting chemotaxis protein (MCP) signaling domain"/>
    <property type="match status" value="1"/>
</dbReference>
<evidence type="ECO:0000313" key="9">
    <source>
        <dbReference type="Proteomes" id="UP000324781"/>
    </source>
</evidence>
<protein>
    <submittedName>
        <fullName evidence="8">Methyl-accepting chemotaxis protein/ribose transport system substrate-binding protein</fullName>
    </submittedName>
</protein>
<evidence type="ECO:0000256" key="5">
    <source>
        <dbReference type="SAM" id="Phobius"/>
    </source>
</evidence>
<dbReference type="Proteomes" id="UP000324781">
    <property type="component" value="Unassembled WGS sequence"/>
</dbReference>
<dbReference type="InterPro" id="IPR028082">
    <property type="entry name" value="Peripla_BP_I"/>
</dbReference>
<dbReference type="SUPFAM" id="SSF53822">
    <property type="entry name" value="Periplasmic binding protein-like I"/>
    <property type="match status" value="1"/>
</dbReference>